<keyword evidence="1" id="KW-1133">Transmembrane helix</keyword>
<dbReference type="AlphaFoldDB" id="A0A484ARH4"/>
<evidence type="ECO:0000313" key="3">
    <source>
        <dbReference type="Proteomes" id="UP000295192"/>
    </source>
</evidence>
<comment type="caution">
    <text evidence="2">The sequence shown here is derived from an EMBL/GenBank/DDBJ whole genome shotgun (WGS) entry which is preliminary data.</text>
</comment>
<feature type="transmembrane region" description="Helical" evidence="1">
    <location>
        <begin position="30"/>
        <end position="56"/>
    </location>
</feature>
<organism evidence="2 3">
    <name type="scientific">Drosophila navojoa</name>
    <name type="common">Fruit fly</name>
    <dbReference type="NCBI Taxonomy" id="7232"/>
    <lineage>
        <taxon>Eukaryota</taxon>
        <taxon>Metazoa</taxon>
        <taxon>Ecdysozoa</taxon>
        <taxon>Arthropoda</taxon>
        <taxon>Hexapoda</taxon>
        <taxon>Insecta</taxon>
        <taxon>Pterygota</taxon>
        <taxon>Neoptera</taxon>
        <taxon>Endopterygota</taxon>
        <taxon>Diptera</taxon>
        <taxon>Brachycera</taxon>
        <taxon>Muscomorpha</taxon>
        <taxon>Ephydroidea</taxon>
        <taxon>Drosophilidae</taxon>
        <taxon>Drosophila</taxon>
    </lineage>
</organism>
<reference evidence="2 3" key="1">
    <citation type="journal article" date="2019" name="J. Hered.">
        <title>An Improved Genome Assembly for Drosophila navojoa, the Basal Species in the mojavensis Cluster.</title>
        <authorList>
            <person name="Vanderlinde T."/>
            <person name="Dupim E.G."/>
            <person name="Nazario-Yepiz N.O."/>
            <person name="Carvalho A.B."/>
        </authorList>
    </citation>
    <scope>NUCLEOTIDE SEQUENCE [LARGE SCALE GENOMIC DNA]</scope>
    <source>
        <strain evidence="2">Navoj_Jal97</strain>
        <tissue evidence="2">Whole organism</tissue>
    </source>
</reference>
<keyword evidence="3" id="KW-1185">Reference proteome</keyword>
<proteinExistence type="predicted"/>
<evidence type="ECO:0000256" key="1">
    <source>
        <dbReference type="SAM" id="Phobius"/>
    </source>
</evidence>
<name>A0A484ARH4_DRONA</name>
<gene>
    <name evidence="2" type="ORF">AWZ03_014584</name>
</gene>
<keyword evidence="1" id="KW-0812">Transmembrane</keyword>
<keyword evidence="1" id="KW-0472">Membrane</keyword>
<dbReference type="Proteomes" id="UP000295192">
    <property type="component" value="Unassembled WGS sequence"/>
</dbReference>
<accession>A0A484ARH4</accession>
<sequence length="66" mass="7279">MLCGASDNKQKALQKILLQQFPSPLPLPLLLLPLPLLLLPLLLLLVVLMLVVVAVLHRHILGRFVA</sequence>
<dbReference type="EMBL" id="LSRL02001510">
    <property type="protein sequence ID" value="TDG38994.1"/>
    <property type="molecule type" value="Genomic_DNA"/>
</dbReference>
<protein>
    <submittedName>
        <fullName evidence="2">Uncharacterized protein</fullName>
    </submittedName>
</protein>
<evidence type="ECO:0000313" key="2">
    <source>
        <dbReference type="EMBL" id="TDG38994.1"/>
    </source>
</evidence>